<dbReference type="PROSITE" id="PS50096">
    <property type="entry name" value="IQ"/>
    <property type="match status" value="1"/>
</dbReference>
<keyword evidence="1" id="KW-0143">Chaperone</keyword>
<protein>
    <recommendedName>
        <fullName evidence="3">BAG domain-containing protein</fullName>
    </recommendedName>
</protein>
<evidence type="ECO:0000259" key="3">
    <source>
        <dbReference type="Pfam" id="PF02179"/>
    </source>
</evidence>
<dbReference type="AlphaFoldDB" id="A0AAU9N528"/>
<feature type="domain" description="BAG" evidence="3">
    <location>
        <begin position="205"/>
        <end position="263"/>
    </location>
</feature>
<dbReference type="GO" id="GO:0009506">
    <property type="term" value="C:plasmodesma"/>
    <property type="evidence" value="ECO:0007669"/>
    <property type="project" value="TreeGrafter"/>
</dbReference>
<dbReference type="InterPro" id="IPR040400">
    <property type="entry name" value="BAG5/6/7/8"/>
</dbReference>
<keyword evidence="5" id="KW-1185">Reference proteome</keyword>
<dbReference type="PANTHER" id="PTHR33322">
    <property type="entry name" value="BAG DOMAIN CONTAINING PROTEIN, EXPRESSED"/>
    <property type="match status" value="1"/>
</dbReference>
<dbReference type="GO" id="GO:0006457">
    <property type="term" value="P:protein folding"/>
    <property type="evidence" value="ECO:0007669"/>
    <property type="project" value="TreeGrafter"/>
</dbReference>
<organism evidence="4 5">
    <name type="scientific">Lactuca virosa</name>
    <dbReference type="NCBI Taxonomy" id="75947"/>
    <lineage>
        <taxon>Eukaryota</taxon>
        <taxon>Viridiplantae</taxon>
        <taxon>Streptophyta</taxon>
        <taxon>Embryophyta</taxon>
        <taxon>Tracheophyta</taxon>
        <taxon>Spermatophyta</taxon>
        <taxon>Magnoliopsida</taxon>
        <taxon>eudicotyledons</taxon>
        <taxon>Gunneridae</taxon>
        <taxon>Pentapetalae</taxon>
        <taxon>asterids</taxon>
        <taxon>campanulids</taxon>
        <taxon>Asterales</taxon>
        <taxon>Asteraceae</taxon>
        <taxon>Cichorioideae</taxon>
        <taxon>Cichorieae</taxon>
        <taxon>Lactucinae</taxon>
        <taxon>Lactuca</taxon>
    </lineage>
</organism>
<name>A0AAU9N528_9ASTR</name>
<evidence type="ECO:0000313" key="5">
    <source>
        <dbReference type="Proteomes" id="UP001157418"/>
    </source>
</evidence>
<dbReference type="InterPro" id="IPR003103">
    <property type="entry name" value="BAG_domain"/>
</dbReference>
<gene>
    <name evidence="4" type="ORF">LVIROSA_LOCUS20830</name>
</gene>
<evidence type="ECO:0000313" key="4">
    <source>
        <dbReference type="EMBL" id="CAH1434305.1"/>
    </source>
</evidence>
<feature type="compositionally biased region" description="Acidic residues" evidence="2">
    <location>
        <begin position="413"/>
        <end position="426"/>
    </location>
</feature>
<dbReference type="Pfam" id="PF02179">
    <property type="entry name" value="BAG"/>
    <property type="match status" value="1"/>
</dbReference>
<dbReference type="PANTHER" id="PTHR33322:SF18">
    <property type="entry name" value="BAG FAMILY MOLECULAR CHAPERONE REGULATOR 8, CHLOROPLASTIC"/>
    <property type="match status" value="1"/>
</dbReference>
<feature type="compositionally biased region" description="Basic and acidic residues" evidence="2">
    <location>
        <begin position="303"/>
        <end position="313"/>
    </location>
</feature>
<dbReference type="Proteomes" id="UP001157418">
    <property type="component" value="Unassembled WGS sequence"/>
</dbReference>
<feature type="compositionally biased region" description="Acidic residues" evidence="2">
    <location>
        <begin position="449"/>
        <end position="469"/>
    </location>
</feature>
<reference evidence="4 5" key="1">
    <citation type="submission" date="2022-01" db="EMBL/GenBank/DDBJ databases">
        <authorList>
            <person name="Xiong W."/>
            <person name="Schranz E."/>
        </authorList>
    </citation>
    <scope>NUCLEOTIDE SEQUENCE [LARGE SCALE GENOMIC DNA]</scope>
</reference>
<feature type="region of interest" description="Disordered" evidence="2">
    <location>
        <begin position="291"/>
        <end position="318"/>
    </location>
</feature>
<accession>A0AAU9N528</accession>
<proteinExistence type="predicted"/>
<evidence type="ECO:0000256" key="1">
    <source>
        <dbReference type="ARBA" id="ARBA00023186"/>
    </source>
</evidence>
<comment type="caution">
    <text evidence="4">The sequence shown here is derived from an EMBL/GenBank/DDBJ whole genome shotgun (WGS) entry which is preliminary data.</text>
</comment>
<dbReference type="EMBL" id="CAKMRJ010003413">
    <property type="protein sequence ID" value="CAH1434305.1"/>
    <property type="molecule type" value="Genomic_DNA"/>
</dbReference>
<sequence>MQLHKTQCYFCLLSLFPKYRFPILPMASNHHHQCHCQPPNPTPPTTTCYCTMCYTTTHYPSPPPPPPDPLAHCFSSHLHHHPPPQIHLHAPPQNHHNNIHNQHHDYYPPPPPADIHKKHKLFQKYRQQENVQENPPSVDSTVSSLIQRIAALESSLRRRKQSPGSSSLRDAAARTIQTHFRAFLVRRSVTLRHLKDLACIKSALNNLKASVSNKTHFDFHLLSRESMNLLIKLDAIQGSDPMIRDGKRSISRELIRFMEFIDEISTESRVISVKNIRFSKNGKKSVILQREHKTRASGSRALGDNHDERKSSENLRTQIKKPNRVSSVPILEEEKVEIFEVENPRKHGVSQSRIGGLMKSQPKVKKNVSFDEKGNVYRVINRKHSPVSSGESDSSNGDDEEVEEIGVSSKEPEIEEEDSSEMSENEMDPRKNLGTRIDNTTNKNQPDQGGDDDDDDEEEEEEEEEEEDSFVFSAPLPAKMEYRVDSANKKQTVHR</sequence>
<feature type="region of interest" description="Disordered" evidence="2">
    <location>
        <begin position="350"/>
        <end position="495"/>
    </location>
</feature>
<dbReference type="GO" id="GO:0051087">
    <property type="term" value="F:protein-folding chaperone binding"/>
    <property type="evidence" value="ECO:0007669"/>
    <property type="project" value="InterPro"/>
</dbReference>
<evidence type="ECO:0000256" key="2">
    <source>
        <dbReference type="SAM" id="MobiDB-lite"/>
    </source>
</evidence>
<feature type="compositionally biased region" description="Polar residues" evidence="2">
    <location>
        <begin position="437"/>
        <end position="447"/>
    </location>
</feature>